<dbReference type="SUPFAM" id="SSF53335">
    <property type="entry name" value="S-adenosyl-L-methionine-dependent methyltransferases"/>
    <property type="match status" value="1"/>
</dbReference>
<evidence type="ECO:0000313" key="1">
    <source>
        <dbReference type="EMBL" id="TFB13804.1"/>
    </source>
</evidence>
<organism evidence="1 2">
    <name type="scientific">Filobacillus milosensis</name>
    <dbReference type="NCBI Taxonomy" id="94137"/>
    <lineage>
        <taxon>Bacteria</taxon>
        <taxon>Bacillati</taxon>
        <taxon>Bacillota</taxon>
        <taxon>Bacilli</taxon>
        <taxon>Bacillales</taxon>
        <taxon>Bacillaceae</taxon>
        <taxon>Filobacillus</taxon>
    </lineage>
</organism>
<keyword evidence="2" id="KW-1185">Reference proteome</keyword>
<dbReference type="Pfam" id="PF06962">
    <property type="entry name" value="rRNA_methylase"/>
    <property type="match status" value="1"/>
</dbReference>
<dbReference type="OrthoDB" id="9792989at2"/>
<evidence type="ECO:0000313" key="2">
    <source>
        <dbReference type="Proteomes" id="UP000297975"/>
    </source>
</evidence>
<gene>
    <name evidence="1" type="primary">mraW</name>
    <name evidence="1" type="ORF">E3U55_15495</name>
</gene>
<comment type="caution">
    <text evidence="1">The sequence shown here is derived from an EMBL/GenBank/DDBJ whole genome shotgun (WGS) entry which is preliminary data.</text>
</comment>
<dbReference type="InterPro" id="IPR010719">
    <property type="entry name" value="MnmM_MeTrfase"/>
</dbReference>
<dbReference type="PANTHER" id="PTHR35276">
    <property type="entry name" value="S-ADENOSYL-L-METHIONINE-DEPENDENT METHYLTRANSFERASES SUPERFAMILY PROTEIN"/>
    <property type="match status" value="1"/>
</dbReference>
<dbReference type="GO" id="GO:0032259">
    <property type="term" value="P:methylation"/>
    <property type="evidence" value="ECO:0007669"/>
    <property type="project" value="UniProtKB-KW"/>
</dbReference>
<sequence>MKQIIPFAHDILKESISEGDTVVDATLGNGHDSLFLSQLVGERGRVFSFDIQQEALDQSALLFQEHNVNNVDMVLKGHEFASDVLREKDISSIEGVIFNLGYLPGSDKQIATSSSTTIKAINQLFPLLEPQRYIVIVVYPGHSEGQAEKEELMQFLSGIPAKEADIVKYQMVNRSSGAPFAVALYKK</sequence>
<dbReference type="InterPro" id="IPR029063">
    <property type="entry name" value="SAM-dependent_MTases_sf"/>
</dbReference>
<keyword evidence="1" id="KW-0808">Transferase</keyword>
<dbReference type="AlphaFoldDB" id="A0A4Y8IFF1"/>
<dbReference type="Gene3D" id="3.40.50.150">
    <property type="entry name" value="Vaccinia Virus protein VP39"/>
    <property type="match status" value="1"/>
</dbReference>
<dbReference type="RefSeq" id="WP_134341391.1">
    <property type="nucleotide sequence ID" value="NZ_SOPW01000022.1"/>
</dbReference>
<dbReference type="EMBL" id="SOPW01000022">
    <property type="protein sequence ID" value="TFB13804.1"/>
    <property type="molecule type" value="Genomic_DNA"/>
</dbReference>
<reference evidence="1 2" key="1">
    <citation type="submission" date="2019-03" db="EMBL/GenBank/DDBJ databases">
        <authorList>
            <person name="He R.-H."/>
        </authorList>
    </citation>
    <scope>NUCLEOTIDE SEQUENCE [LARGE SCALE GENOMIC DNA]</scope>
    <source>
        <strain evidence="2">SH 714</strain>
    </source>
</reference>
<proteinExistence type="predicted"/>
<protein>
    <submittedName>
        <fullName evidence="1">16S rRNA (Cytosine(1402)-N(4))-methyltransferase</fullName>
        <ecNumber evidence="1">2.1.1.199</ecNumber>
    </submittedName>
</protein>
<keyword evidence="1" id="KW-0489">Methyltransferase</keyword>
<accession>A0A4Y8IFF1</accession>
<name>A0A4Y8IFF1_9BACI</name>
<dbReference type="Proteomes" id="UP000297975">
    <property type="component" value="Unassembled WGS sequence"/>
</dbReference>
<dbReference type="GO" id="GO:0008168">
    <property type="term" value="F:methyltransferase activity"/>
    <property type="evidence" value="ECO:0007669"/>
    <property type="project" value="UniProtKB-KW"/>
</dbReference>
<dbReference type="PANTHER" id="PTHR35276:SF1">
    <property type="entry name" value="TRNA (MNM(5)S(2)U34)-METHYLTRANSFERASE, CHLOROPLASTIC"/>
    <property type="match status" value="1"/>
</dbReference>
<dbReference type="EC" id="2.1.1.199" evidence="1"/>